<keyword evidence="1" id="KW-0285">Flavoprotein</keyword>
<comment type="cofactor">
    <cofactor evidence="1">
        <name>FAD</name>
        <dbReference type="ChEBI" id="CHEBI:57692"/>
    </cofactor>
    <text evidence="1">Binds 1 FAD per subunit.</text>
</comment>
<dbReference type="InterPro" id="IPR017938">
    <property type="entry name" value="Riboflavin_synthase-like_b-brl"/>
</dbReference>
<dbReference type="PANTHER" id="PTHR43513:SF3">
    <property type="entry name" value="DIHYDROOROTATE DEHYDROGENASE B (NAD(+)), ELECTRON TRANSFER SUBUNIT-RELATED"/>
    <property type="match status" value="1"/>
</dbReference>
<dbReference type="InterPro" id="IPR012165">
    <property type="entry name" value="Cyt_c3_hydrogenase_gsu"/>
</dbReference>
<feature type="binding site" evidence="2">
    <location>
        <position position="222"/>
    </location>
    <ligand>
        <name>[2Fe-2S] cluster</name>
        <dbReference type="ChEBI" id="CHEBI:190135"/>
    </ligand>
</feature>
<dbReference type="GO" id="GO:0050660">
    <property type="term" value="F:flavin adenine dinucleotide binding"/>
    <property type="evidence" value="ECO:0007669"/>
    <property type="project" value="InterPro"/>
</dbReference>
<keyword evidence="2" id="KW-0001">2Fe-2S</keyword>
<evidence type="ECO:0000256" key="2">
    <source>
        <dbReference type="PIRSR" id="PIRSR006816-2"/>
    </source>
</evidence>
<dbReference type="GO" id="GO:0006221">
    <property type="term" value="P:pyrimidine nucleotide biosynthetic process"/>
    <property type="evidence" value="ECO:0007669"/>
    <property type="project" value="InterPro"/>
</dbReference>
<dbReference type="PIRSF" id="PIRSF006816">
    <property type="entry name" value="Cyc3_hyd_g"/>
    <property type="match status" value="1"/>
</dbReference>
<dbReference type="Proteomes" id="UP000178526">
    <property type="component" value="Unassembled WGS sequence"/>
</dbReference>
<dbReference type="Pfam" id="PF10418">
    <property type="entry name" value="DHODB_Fe-S_bind"/>
    <property type="match status" value="1"/>
</dbReference>
<dbReference type="GO" id="GO:0016491">
    <property type="term" value="F:oxidoreductase activity"/>
    <property type="evidence" value="ECO:0007669"/>
    <property type="project" value="InterPro"/>
</dbReference>
<organism evidence="4 5">
    <name type="scientific">Candidatus Schekmanbacteria bacterium GWA2_38_11</name>
    <dbReference type="NCBI Taxonomy" id="1817876"/>
    <lineage>
        <taxon>Bacteria</taxon>
        <taxon>Candidatus Schekmaniibacteriota</taxon>
    </lineage>
</organism>
<evidence type="ECO:0000313" key="5">
    <source>
        <dbReference type="Proteomes" id="UP000178526"/>
    </source>
</evidence>
<dbReference type="PROSITE" id="PS51384">
    <property type="entry name" value="FAD_FR"/>
    <property type="match status" value="1"/>
</dbReference>
<dbReference type="InterPro" id="IPR039261">
    <property type="entry name" value="FNR_nucleotide-bd"/>
</dbReference>
<feature type="binding site" evidence="1">
    <location>
        <begin position="62"/>
        <end position="64"/>
    </location>
    <ligand>
        <name>FAD</name>
        <dbReference type="ChEBI" id="CHEBI:57692"/>
    </ligand>
</feature>
<comment type="caution">
    <text evidence="4">The sequence shown here is derived from an EMBL/GenBank/DDBJ whole genome shotgun (WGS) entry which is preliminary data.</text>
</comment>
<reference evidence="4 5" key="1">
    <citation type="journal article" date="2016" name="Nat. Commun.">
        <title>Thousands of microbial genomes shed light on interconnected biogeochemical processes in an aquifer system.</title>
        <authorList>
            <person name="Anantharaman K."/>
            <person name="Brown C.T."/>
            <person name="Hug L.A."/>
            <person name="Sharon I."/>
            <person name="Castelle C.J."/>
            <person name="Probst A.J."/>
            <person name="Thomas B.C."/>
            <person name="Singh A."/>
            <person name="Wilkins M.J."/>
            <person name="Karaoz U."/>
            <person name="Brodie E.L."/>
            <person name="Williams K.H."/>
            <person name="Hubbard S.S."/>
            <person name="Banfield J.F."/>
        </authorList>
    </citation>
    <scope>NUCLEOTIDE SEQUENCE [LARGE SCALE GENOMIC DNA]</scope>
</reference>
<dbReference type="AlphaFoldDB" id="A0A1F7RAR0"/>
<evidence type="ECO:0000256" key="1">
    <source>
        <dbReference type="PIRSR" id="PIRSR006816-1"/>
    </source>
</evidence>
<dbReference type="Gene3D" id="3.40.50.80">
    <property type="entry name" value="Nucleotide-binding domain of ferredoxin-NADP reductase (FNR) module"/>
    <property type="match status" value="1"/>
</dbReference>
<dbReference type="InterPro" id="IPR019480">
    <property type="entry name" value="Dihydroorotate_DH_Fe-S-bd"/>
</dbReference>
<keyword evidence="2" id="KW-0479">Metal-binding</keyword>
<dbReference type="GO" id="GO:0051537">
    <property type="term" value="F:2 iron, 2 sulfur cluster binding"/>
    <property type="evidence" value="ECO:0007669"/>
    <property type="project" value="UniProtKB-KW"/>
</dbReference>
<dbReference type="InterPro" id="IPR050353">
    <property type="entry name" value="PyrK_electron_transfer"/>
</dbReference>
<dbReference type="Gene3D" id="2.40.30.10">
    <property type="entry name" value="Translation factors"/>
    <property type="match status" value="1"/>
</dbReference>
<accession>A0A1F7RAR0</accession>
<dbReference type="GO" id="GO:0046872">
    <property type="term" value="F:metal ion binding"/>
    <property type="evidence" value="ECO:0007669"/>
    <property type="project" value="UniProtKB-KW"/>
</dbReference>
<dbReference type="CDD" id="cd06219">
    <property type="entry name" value="DHOD_e_trans_like1"/>
    <property type="match status" value="1"/>
</dbReference>
<dbReference type="PANTHER" id="PTHR43513">
    <property type="entry name" value="DIHYDROOROTATE DEHYDROGENASE B (NAD(+)), ELECTRON TRANSFER SUBUNIT"/>
    <property type="match status" value="1"/>
</dbReference>
<sequence>MFEIVEKRVLSPVVNLFKVKAPLIAKKRKPGQFVIFDVDERGERVPLTIADADPEEGTVTIICQAIGKSTIKLNSLNKGDKILSFVGPLGVPSHIEKFGTTICIGGGVGIAVAYPLAKALKNEGNYVISIMGFRSKELLFMEEDLRATSDELHITTDDGTYARKGLVTDVLQEILADGRVIDFVLAVGPVPMMKAVCNITKKYKIKTMVSLNPIMVDGTGMCGACRVTIGGQTKFVCVDGPEFNGHMVDFDELMKRQSIYKEQERISIEKLQHEECCQTR</sequence>
<feature type="domain" description="FAD-binding FR-type" evidence="3">
    <location>
        <begin position="1"/>
        <end position="95"/>
    </location>
</feature>
<dbReference type="SUPFAM" id="SSF63380">
    <property type="entry name" value="Riboflavin synthase domain-like"/>
    <property type="match status" value="1"/>
</dbReference>
<protein>
    <submittedName>
        <fullName evidence="4">Ferredoxin-NADP reductase</fullName>
    </submittedName>
</protein>
<feature type="binding site" evidence="2">
    <location>
        <position position="225"/>
    </location>
    <ligand>
        <name>[2Fe-2S] cluster</name>
        <dbReference type="ChEBI" id="CHEBI:190135"/>
    </ligand>
</feature>
<keyword evidence="1" id="KW-0274">FAD</keyword>
<dbReference type="EMBL" id="MGDB01000142">
    <property type="protein sequence ID" value="OGL38653.1"/>
    <property type="molecule type" value="Genomic_DNA"/>
</dbReference>
<keyword evidence="2" id="KW-0408">Iron</keyword>
<evidence type="ECO:0000313" key="4">
    <source>
        <dbReference type="EMBL" id="OGL38653.1"/>
    </source>
</evidence>
<proteinExistence type="predicted"/>
<name>A0A1F7RAR0_9BACT</name>
<dbReference type="InterPro" id="IPR017927">
    <property type="entry name" value="FAD-bd_FR_type"/>
</dbReference>
<evidence type="ECO:0000259" key="3">
    <source>
        <dbReference type="PROSITE" id="PS51384"/>
    </source>
</evidence>
<dbReference type="SUPFAM" id="SSF52343">
    <property type="entry name" value="Ferredoxin reductase-like, C-terminal NADP-linked domain"/>
    <property type="match status" value="1"/>
</dbReference>
<comment type="cofactor">
    <cofactor evidence="2">
        <name>[2Fe-2S] cluster</name>
        <dbReference type="ChEBI" id="CHEBI:190135"/>
    </cofactor>
    <text evidence="2">Binds 1 [2Fe-2S] cluster per subunit.</text>
</comment>
<gene>
    <name evidence="4" type="ORF">A2042_04070</name>
</gene>
<dbReference type="NCBIfam" id="NF004862">
    <property type="entry name" value="PRK06222.1"/>
    <property type="match status" value="1"/>
</dbReference>
<keyword evidence="2" id="KW-0411">Iron-sulfur</keyword>
<feature type="binding site" evidence="2">
    <location>
        <position position="237"/>
    </location>
    <ligand>
        <name>[2Fe-2S] cluster</name>
        <dbReference type="ChEBI" id="CHEBI:190135"/>
    </ligand>
</feature>